<evidence type="ECO:0000313" key="3">
    <source>
        <dbReference type="Proteomes" id="UP001281614"/>
    </source>
</evidence>
<protein>
    <submittedName>
        <fullName evidence="2">Yap-binding protein</fullName>
    </submittedName>
</protein>
<dbReference type="Proteomes" id="UP001281614">
    <property type="component" value="Unassembled WGS sequence"/>
</dbReference>
<dbReference type="GO" id="GO:0005737">
    <property type="term" value="C:cytoplasm"/>
    <property type="evidence" value="ECO:0007669"/>
    <property type="project" value="TreeGrafter"/>
</dbReference>
<feature type="region of interest" description="Disordered" evidence="1">
    <location>
        <begin position="1"/>
        <end position="27"/>
    </location>
</feature>
<reference evidence="2" key="1">
    <citation type="submission" date="2023-02" db="EMBL/GenBank/DDBJ databases">
        <title>Colletotrichum kahawae CIFC_Que2 genome sequencing and assembly.</title>
        <authorList>
            <person name="Baroncelli R."/>
        </authorList>
    </citation>
    <scope>NUCLEOTIDE SEQUENCE</scope>
    <source>
        <strain evidence="2">CIFC_Que2</strain>
    </source>
</reference>
<accession>A0AAE0CZ75</accession>
<evidence type="ECO:0000313" key="2">
    <source>
        <dbReference type="EMBL" id="KAK2732106.1"/>
    </source>
</evidence>
<dbReference type="GO" id="GO:0034599">
    <property type="term" value="P:cellular response to oxidative stress"/>
    <property type="evidence" value="ECO:0007669"/>
    <property type="project" value="InterPro"/>
</dbReference>
<dbReference type="InterPro" id="IPR013877">
    <property type="entry name" value="YAP-bd/ALF4/Glomulin"/>
</dbReference>
<gene>
    <name evidence="2" type="ORF">CKAH01_02052</name>
</gene>
<dbReference type="AlphaFoldDB" id="A0AAE0CZ75"/>
<feature type="region of interest" description="Disordered" evidence="1">
    <location>
        <begin position="179"/>
        <end position="221"/>
    </location>
</feature>
<dbReference type="PANTHER" id="PTHR28020:SF1">
    <property type="entry name" value="YAP1-BINDING PROTEIN 1-RELATED"/>
    <property type="match status" value="1"/>
</dbReference>
<evidence type="ECO:0000256" key="1">
    <source>
        <dbReference type="SAM" id="MobiDB-lite"/>
    </source>
</evidence>
<proteinExistence type="predicted"/>
<sequence>MIEAATIPSAPAMADSSSKGLQALRESKPPATDTFTYLTIIGEVLSPEILPELNDILQDAQLTQDIGWDLVEMLVPVQGSEQCLETIAQLGNPREVILKVLEVLEKNVDDATDDQDDHQTTATFVNLVGMLSILHKRLNVARPSRFVHTTLQSVYRTYHPRNPEMTAAVIALIRSLSGEKRPPLPNRQSSNKLDTPFTSSDPTKHAPDPEAGKSQQLAPTEPATTKRLLQSFITCIIEAYVNCTSMEWASRLLEFYNPERVVIRKSMLRAFKEDDDFLARDALVGQLVALAGDLGLTRVHDLSVKEIFEGSIVHSPLSIDTDALSPSAIKLSTGGVWCLVAYWLFSAEVFDADYEQVQMTIFPDHNKLLQGFLGDDPQTRIVGNPGTTEALVVMGLYLENYKRISLSDGHGDFMPYHHLLTLVSVFHPSLSVRNVATTLAGLILHDDPDDNDRLKILEDLLENCIFSALQASAVTWLREEVIIAQKRKLTNRFASTDAIDTLQYALFPNLAFLKDQDVTALWEYWVQNFPFHLQLANFAYFLFAGTDFQHLVPASMPGAVEQRYVEPLLHAAKTLQAAVEKKEIDDQGQGGEVFTQLEILTMRLKSLPLQ</sequence>
<feature type="compositionally biased region" description="Basic and acidic residues" evidence="1">
    <location>
        <begin position="202"/>
        <end position="211"/>
    </location>
</feature>
<keyword evidence="3" id="KW-1185">Reference proteome</keyword>
<name>A0AAE0CZ75_COLKA</name>
<dbReference type="EMBL" id="VYYT01000554">
    <property type="protein sequence ID" value="KAK2732106.1"/>
    <property type="molecule type" value="Genomic_DNA"/>
</dbReference>
<dbReference type="Pfam" id="PF08568">
    <property type="entry name" value="Kinetochor_Ybp2"/>
    <property type="match status" value="1"/>
</dbReference>
<dbReference type="InterPro" id="IPR040347">
    <property type="entry name" value="YBP1/2"/>
</dbReference>
<organism evidence="2 3">
    <name type="scientific">Colletotrichum kahawae</name>
    <name type="common">Coffee berry disease fungus</name>
    <dbReference type="NCBI Taxonomy" id="34407"/>
    <lineage>
        <taxon>Eukaryota</taxon>
        <taxon>Fungi</taxon>
        <taxon>Dikarya</taxon>
        <taxon>Ascomycota</taxon>
        <taxon>Pezizomycotina</taxon>
        <taxon>Sordariomycetes</taxon>
        <taxon>Hypocreomycetidae</taxon>
        <taxon>Glomerellales</taxon>
        <taxon>Glomerellaceae</taxon>
        <taxon>Colletotrichum</taxon>
        <taxon>Colletotrichum gloeosporioides species complex</taxon>
    </lineage>
</organism>
<dbReference type="PANTHER" id="PTHR28020">
    <property type="entry name" value="YAP1-BINDING PROTEIN 1-RELATED"/>
    <property type="match status" value="1"/>
</dbReference>
<feature type="compositionally biased region" description="Polar residues" evidence="1">
    <location>
        <begin position="186"/>
        <end position="201"/>
    </location>
</feature>
<comment type="caution">
    <text evidence="2">The sequence shown here is derived from an EMBL/GenBank/DDBJ whole genome shotgun (WGS) entry which is preliminary data.</text>
</comment>